<dbReference type="GO" id="GO:0006422">
    <property type="term" value="P:aspartyl-tRNA aminoacylation"/>
    <property type="evidence" value="ECO:0007669"/>
    <property type="project" value="TreeGrafter"/>
</dbReference>
<dbReference type="AlphaFoldDB" id="A0A9W4GH95"/>
<reference evidence="7" key="1">
    <citation type="submission" date="2020-10" db="EMBL/GenBank/DDBJ databases">
        <authorList>
            <person name="Muller C M."/>
        </authorList>
    </citation>
    <scope>NUCLEOTIDE SEQUENCE</scope>
    <source>
        <strain evidence="7">THUN-12</strain>
    </source>
</reference>
<evidence type="ECO:0000256" key="2">
    <source>
        <dbReference type="ARBA" id="ARBA00022741"/>
    </source>
</evidence>
<keyword evidence="4" id="KW-0648">Protein biosynthesis</keyword>
<gene>
    <name evidence="7" type="ORF">BGTH12_LOCUS6189</name>
</gene>
<dbReference type="InterPro" id="IPR006195">
    <property type="entry name" value="aa-tRNA-synth_II"/>
</dbReference>
<name>A0A9W4GH95_BLUGR</name>
<evidence type="ECO:0000259" key="6">
    <source>
        <dbReference type="PROSITE" id="PS50862"/>
    </source>
</evidence>
<keyword evidence="3" id="KW-0067">ATP-binding</keyword>
<comment type="caution">
    <text evidence="7">The sequence shown here is derived from an EMBL/GenBank/DDBJ whole genome shotgun (WGS) entry which is preliminary data.</text>
</comment>
<evidence type="ECO:0000256" key="1">
    <source>
        <dbReference type="ARBA" id="ARBA00022598"/>
    </source>
</evidence>
<dbReference type="GO" id="GO:0005524">
    <property type="term" value="F:ATP binding"/>
    <property type="evidence" value="ECO:0007669"/>
    <property type="project" value="UniProtKB-KW"/>
</dbReference>
<evidence type="ECO:0000313" key="7">
    <source>
        <dbReference type="EMBL" id="CAD6504831.1"/>
    </source>
</evidence>
<dbReference type="Pfam" id="PF00152">
    <property type="entry name" value="tRNA-synt_2"/>
    <property type="match status" value="1"/>
</dbReference>
<protein>
    <submittedName>
        <fullName evidence="7">BgTH12-00334</fullName>
    </submittedName>
</protein>
<dbReference type="GO" id="GO:0004815">
    <property type="term" value="F:aspartate-tRNA ligase activity"/>
    <property type="evidence" value="ECO:0007669"/>
    <property type="project" value="TreeGrafter"/>
</dbReference>
<evidence type="ECO:0000256" key="3">
    <source>
        <dbReference type="ARBA" id="ARBA00022840"/>
    </source>
</evidence>
<sequence>MQDIARLINRGPCPLRHASIQFLQKHNDTQNRSFFLGKIRLSRSFMNQFKNVYNLPPAPIQITPTISQTQFQAETIHAVGYLVKVDSLSKELVFARMVGTSSIGETLQLITRNPQICQQLRDAVINSPISIAGKFRLKKSNVVKEQPQSIKPSSHDGEDLSIKSLEIDLLEFTCLNSFPHHIRVAKDQVFLPEHRHMQIRYDFGLRETLAFRSDVAKAVREYLHDFQEVETPILFKSTPEGAKEFLVPSRKYGHAYALPQSPQQYKQILMASGIERYLQFARCFRDEDLRADRQPEFTQIDIELAFAGGNKVMGLVEGLIKYIYHKFSDRVPAIRIEKKNPYQQEDFPVMTYDHAMSHHGTDKPDTRITGLITQINEATSNELCKMLTTIADPIIECCKLRLNASPLELKRFIKNFMTSPDAETFTSNPDGAPGFACYDTSKPLSGLQIFGFEGVAALRKIYEQKMRVQYQDDHIYALEKEFAEGDLFILQARPNLPNSGGSTSLGLLRRALYKAAVECGLVEPDKRHHYLWVTEFPMFTLDNIETVGQDGNSGLHATHHPFTAPKTEDDVDILSVEPLKAKADHYDLVVNGIELGGGSRRIHVAEMQKYIMRDVLKMSSKRMDDFSHLLGALAAGCPPHAGIALGFDRLIAVLTNKDSIKDVIAFPKSSKGDDLMAKSPSKISDVELARYHILLKSM</sequence>
<dbReference type="PANTHER" id="PTHR22594">
    <property type="entry name" value="ASPARTYL/LYSYL-TRNA SYNTHETASE"/>
    <property type="match status" value="1"/>
</dbReference>
<keyword evidence="1" id="KW-0436">Ligase</keyword>
<dbReference type="HAMAP" id="MF_00044">
    <property type="entry name" value="Asp_tRNA_synth_type1"/>
    <property type="match status" value="1"/>
</dbReference>
<evidence type="ECO:0000256" key="4">
    <source>
        <dbReference type="ARBA" id="ARBA00022917"/>
    </source>
</evidence>
<keyword evidence="5" id="KW-0030">Aminoacyl-tRNA synthetase</keyword>
<feature type="domain" description="Aminoacyl-transfer RNA synthetases class-II family profile" evidence="6">
    <location>
        <begin position="217"/>
        <end position="680"/>
    </location>
</feature>
<dbReference type="GO" id="GO:0005739">
    <property type="term" value="C:mitochondrion"/>
    <property type="evidence" value="ECO:0007669"/>
    <property type="project" value="TreeGrafter"/>
</dbReference>
<keyword evidence="2" id="KW-0547">Nucleotide-binding</keyword>
<dbReference type="InterPro" id="IPR004524">
    <property type="entry name" value="Asp-tRNA-ligase_1"/>
</dbReference>
<dbReference type="PROSITE" id="PS50862">
    <property type="entry name" value="AA_TRNA_LIGASE_II"/>
    <property type="match status" value="1"/>
</dbReference>
<accession>A0A9W4GH95</accession>
<proteinExistence type="inferred from homology"/>
<evidence type="ECO:0000256" key="5">
    <source>
        <dbReference type="ARBA" id="ARBA00023146"/>
    </source>
</evidence>
<evidence type="ECO:0000313" key="8">
    <source>
        <dbReference type="Proteomes" id="UP000683417"/>
    </source>
</evidence>
<dbReference type="Proteomes" id="UP000683417">
    <property type="component" value="Unassembled WGS sequence"/>
</dbReference>
<dbReference type="InterPro" id="IPR004364">
    <property type="entry name" value="Aa-tRNA-synt_II"/>
</dbReference>
<dbReference type="EMBL" id="CAJHIT010000009">
    <property type="protein sequence ID" value="CAD6504831.1"/>
    <property type="molecule type" value="Genomic_DNA"/>
</dbReference>
<organism evidence="7 8">
    <name type="scientific">Blumeria graminis f. sp. triticale</name>
    <dbReference type="NCBI Taxonomy" id="1689686"/>
    <lineage>
        <taxon>Eukaryota</taxon>
        <taxon>Fungi</taxon>
        <taxon>Dikarya</taxon>
        <taxon>Ascomycota</taxon>
        <taxon>Pezizomycotina</taxon>
        <taxon>Leotiomycetes</taxon>
        <taxon>Erysiphales</taxon>
        <taxon>Erysiphaceae</taxon>
        <taxon>Blumeria</taxon>
    </lineage>
</organism>
<dbReference type="NCBIfam" id="TIGR00459">
    <property type="entry name" value="aspS_bact"/>
    <property type="match status" value="1"/>
</dbReference>
<dbReference type="PANTHER" id="PTHR22594:SF5">
    <property type="entry name" value="ASPARTATE--TRNA LIGASE, MITOCHONDRIAL"/>
    <property type="match status" value="1"/>
</dbReference>